<dbReference type="InterPro" id="IPR004991">
    <property type="entry name" value="Aerolysin-like"/>
</dbReference>
<dbReference type="AlphaFoldDB" id="A0A8S1AKA2"/>
<dbReference type="SUPFAM" id="SSF56973">
    <property type="entry name" value="Aerolisin/ETX pore-forming domain"/>
    <property type="match status" value="1"/>
</dbReference>
<feature type="chain" id="PRO_5035854485" description="Follicular epithelium yolk protein subunit" evidence="1">
    <location>
        <begin position="18"/>
        <end position="307"/>
    </location>
</feature>
<dbReference type="OrthoDB" id="10056939at2759"/>
<gene>
    <name evidence="2" type="ORF">APLA_LOCUS11835</name>
</gene>
<dbReference type="Pfam" id="PF03318">
    <property type="entry name" value="ETX_MTX2"/>
    <property type="match status" value="1"/>
</dbReference>
<evidence type="ECO:0008006" key="4">
    <source>
        <dbReference type="Google" id="ProtNLM"/>
    </source>
</evidence>
<feature type="signal peptide" evidence="1">
    <location>
        <begin position="1"/>
        <end position="17"/>
    </location>
</feature>
<evidence type="ECO:0000256" key="1">
    <source>
        <dbReference type="SAM" id="SignalP"/>
    </source>
</evidence>
<accession>A0A8S1AKA2</accession>
<keyword evidence="1" id="KW-0732">Signal</keyword>
<dbReference type="CDD" id="cd20235">
    <property type="entry name" value="PFM_spherulin-2a-like"/>
    <property type="match status" value="1"/>
</dbReference>
<name>A0A8S1AKA2_ARCPL</name>
<dbReference type="EMBL" id="CADEBD010000336">
    <property type="protein sequence ID" value="CAB3247250.1"/>
    <property type="molecule type" value="Genomic_DNA"/>
</dbReference>
<dbReference type="Proteomes" id="UP000494256">
    <property type="component" value="Unassembled WGS sequence"/>
</dbReference>
<dbReference type="Gene3D" id="2.170.15.10">
    <property type="entry name" value="Proaerolysin, chain A, domain 3"/>
    <property type="match status" value="1"/>
</dbReference>
<evidence type="ECO:0000313" key="3">
    <source>
        <dbReference type="Proteomes" id="UP000494256"/>
    </source>
</evidence>
<sequence>MCYKFLLLILLPALAYGNVKIKIKGNKNITDASVQFSGKEKAIISEEERQAFQLDDESLKRASKIFSGKRCTDVFLKRPTPWEDVYRKFGWKEIKRTLKPVQARIIGINVKPVAIATAEYKNNQTAYTVKHKAAVKQTVEETVTHTWNKSKELTIGKDFSYTIHFGKGNTGGKISLSHTSKWGNDTTKERKITIGTKSSVEVPPGDGVLATLVATQVTMEIEVEYEVTVAGHVFCNYQNGYRGHQWWAYPLWLLQKDGSLPTLVKSSERISIGFYTNMRIELSDLETGAVVKTVDAQIIKVLDFDKN</sequence>
<comment type="caution">
    <text evidence="2">The sequence shown here is derived from an EMBL/GenBank/DDBJ whole genome shotgun (WGS) entry which is preliminary data.</text>
</comment>
<reference evidence="2 3" key="1">
    <citation type="submission" date="2020-04" db="EMBL/GenBank/DDBJ databases">
        <authorList>
            <person name="Wallbank WR R."/>
            <person name="Pardo Diaz C."/>
            <person name="Kozak K."/>
            <person name="Martin S."/>
            <person name="Jiggins C."/>
            <person name="Moest M."/>
            <person name="Warren A I."/>
            <person name="Byers J.R.P. K."/>
            <person name="Montejo-Kovacevich G."/>
            <person name="Yen C E."/>
        </authorList>
    </citation>
    <scope>NUCLEOTIDE SEQUENCE [LARGE SCALE GENOMIC DNA]</scope>
</reference>
<organism evidence="2 3">
    <name type="scientific">Arctia plantaginis</name>
    <name type="common">Wood tiger moth</name>
    <name type="synonym">Phalaena plantaginis</name>
    <dbReference type="NCBI Taxonomy" id="874455"/>
    <lineage>
        <taxon>Eukaryota</taxon>
        <taxon>Metazoa</taxon>
        <taxon>Ecdysozoa</taxon>
        <taxon>Arthropoda</taxon>
        <taxon>Hexapoda</taxon>
        <taxon>Insecta</taxon>
        <taxon>Pterygota</taxon>
        <taxon>Neoptera</taxon>
        <taxon>Endopterygota</taxon>
        <taxon>Lepidoptera</taxon>
        <taxon>Glossata</taxon>
        <taxon>Ditrysia</taxon>
        <taxon>Noctuoidea</taxon>
        <taxon>Erebidae</taxon>
        <taxon>Arctiinae</taxon>
        <taxon>Arctia</taxon>
    </lineage>
</organism>
<evidence type="ECO:0000313" key="2">
    <source>
        <dbReference type="EMBL" id="CAB3247250.1"/>
    </source>
</evidence>
<protein>
    <recommendedName>
        <fullName evidence="4">Follicular epithelium yolk protein subunit</fullName>
    </recommendedName>
</protein>
<proteinExistence type="predicted"/>